<organism evidence="10 11">
    <name type="scientific">Desulfobacter hydrogenophilus</name>
    <dbReference type="NCBI Taxonomy" id="2291"/>
    <lineage>
        <taxon>Bacteria</taxon>
        <taxon>Pseudomonadati</taxon>
        <taxon>Thermodesulfobacteriota</taxon>
        <taxon>Desulfobacteria</taxon>
        <taxon>Desulfobacterales</taxon>
        <taxon>Desulfobacteraceae</taxon>
        <taxon>Desulfobacter</taxon>
    </lineage>
</organism>
<dbReference type="PANTHER" id="PTHR30269:SF25">
    <property type="entry name" value="MEMBRANE TRANSPORTER PROTEIN-RELATED"/>
    <property type="match status" value="1"/>
</dbReference>
<name>A0A328FD06_9BACT</name>
<feature type="transmembrane region" description="Helical" evidence="8">
    <location>
        <begin position="12"/>
        <end position="37"/>
    </location>
</feature>
<keyword evidence="7 8" id="KW-0472">Membrane</keyword>
<keyword evidence="4 8" id="KW-1003">Cell membrane</keyword>
<feature type="transmembrane region" description="Helical" evidence="8">
    <location>
        <begin position="138"/>
        <end position="168"/>
    </location>
</feature>
<evidence type="ECO:0000256" key="1">
    <source>
        <dbReference type="ARBA" id="ARBA00004651"/>
    </source>
</evidence>
<dbReference type="RefSeq" id="WP_111955375.1">
    <property type="nucleotide sequence ID" value="NZ_CP036313.1"/>
</dbReference>
<dbReference type="EMBL" id="CP036313">
    <property type="protein sequence ID" value="QBH11888.1"/>
    <property type="molecule type" value="Genomic_DNA"/>
</dbReference>
<dbReference type="InterPro" id="IPR002781">
    <property type="entry name" value="TM_pro_TauE-like"/>
</dbReference>
<sequence length="253" mass="26843">MELTFPSYVLLFISGLLAGFVDAIAGGGGLIALPALLSVGLPPQLALGTNKFQGSFGTLSAAATFIRKGKVKLSDNLAGIAFTFIGAATGAWAIQQIHADFIGHLVPFMLLFVFFYTLMAKDLGVAQAKVRMQKNLFFLLFGFGLGFYDGFFGPGTGAFWTGALLIFMGMDMTKATGTTRIMNFVSNITALVLFIAGGNVLYTAGLIMAAGQIIGANIGSGMAIKRGTPFIRPIFLTMVCLTIVRLIYVNYIS</sequence>
<protein>
    <recommendedName>
        <fullName evidence="8">Probable membrane transporter protein</fullName>
    </recommendedName>
</protein>
<feature type="transmembrane region" description="Helical" evidence="8">
    <location>
        <begin position="101"/>
        <end position="118"/>
    </location>
</feature>
<comment type="subcellular location">
    <subcellularLocation>
        <location evidence="1 8">Cell membrane</location>
        <topology evidence="1 8">Multi-pass membrane protein</topology>
    </subcellularLocation>
</comment>
<dbReference type="AlphaFoldDB" id="A0A328FD06"/>
<dbReference type="GO" id="GO:0005886">
    <property type="term" value="C:plasma membrane"/>
    <property type="evidence" value="ECO:0007669"/>
    <property type="project" value="UniProtKB-SubCell"/>
</dbReference>
<proteinExistence type="inferred from homology"/>
<evidence type="ECO:0000256" key="5">
    <source>
        <dbReference type="ARBA" id="ARBA00022692"/>
    </source>
</evidence>
<comment type="similarity">
    <text evidence="2 8">Belongs to the 4-toluene sulfonate uptake permease (TSUP) (TC 2.A.102) family.</text>
</comment>
<keyword evidence="12" id="KW-1185">Reference proteome</keyword>
<feature type="transmembrane region" description="Helical" evidence="8">
    <location>
        <begin position="188"/>
        <end position="209"/>
    </location>
</feature>
<keyword evidence="5 8" id="KW-0812">Transmembrane</keyword>
<evidence type="ECO:0000256" key="2">
    <source>
        <dbReference type="ARBA" id="ARBA00009142"/>
    </source>
</evidence>
<dbReference type="Proteomes" id="UP000248798">
    <property type="component" value="Unassembled WGS sequence"/>
</dbReference>
<dbReference type="Pfam" id="PF01925">
    <property type="entry name" value="TauE"/>
    <property type="match status" value="1"/>
</dbReference>
<feature type="transmembrane region" description="Helical" evidence="8">
    <location>
        <begin position="77"/>
        <end position="95"/>
    </location>
</feature>
<dbReference type="InterPro" id="IPR052017">
    <property type="entry name" value="TSUP"/>
</dbReference>
<accession>A0A328FD06</accession>
<evidence type="ECO:0000313" key="10">
    <source>
        <dbReference type="EMBL" id="RAM02531.1"/>
    </source>
</evidence>
<dbReference type="Proteomes" id="UP000293902">
    <property type="component" value="Chromosome"/>
</dbReference>
<reference evidence="10 11" key="1">
    <citation type="submission" date="2018-06" db="EMBL/GenBank/DDBJ databases">
        <title>Complete Genome Sequence of Desulfobacter hydrogenophilus (DSM3380).</title>
        <authorList>
            <person name="Marietou A."/>
            <person name="Schreiber L."/>
            <person name="Marshall I."/>
            <person name="Jorgensen B."/>
        </authorList>
    </citation>
    <scope>NUCLEOTIDE SEQUENCE [LARGE SCALE GENOMIC DNA]</scope>
    <source>
        <strain evidence="10 11">DSM 3380</strain>
    </source>
</reference>
<dbReference type="EMBL" id="QLNI01000013">
    <property type="protein sequence ID" value="RAM02531.1"/>
    <property type="molecule type" value="Genomic_DNA"/>
</dbReference>
<feature type="transmembrane region" description="Helical" evidence="8">
    <location>
        <begin position="230"/>
        <end position="248"/>
    </location>
</feature>
<evidence type="ECO:0000256" key="4">
    <source>
        <dbReference type="ARBA" id="ARBA00022475"/>
    </source>
</evidence>
<gene>
    <name evidence="10" type="ORF">DO021_07735</name>
    <name evidence="9" type="ORF">EYB58_02470</name>
</gene>
<dbReference type="OrthoDB" id="554695at2"/>
<evidence type="ECO:0000256" key="8">
    <source>
        <dbReference type="RuleBase" id="RU363041"/>
    </source>
</evidence>
<reference evidence="9 12" key="2">
    <citation type="submission" date="2019-02" db="EMBL/GenBank/DDBJ databases">
        <title>Complete genome sequence of Desulfobacter hydrogenophilus AcRS1.</title>
        <authorList>
            <person name="Marietou A."/>
            <person name="Lund M.B."/>
            <person name="Marshall I.P.G."/>
            <person name="Schreiber L."/>
            <person name="Jorgensen B."/>
        </authorList>
    </citation>
    <scope>NUCLEOTIDE SEQUENCE [LARGE SCALE GENOMIC DNA]</scope>
    <source>
        <strain evidence="9 12">AcRS1</strain>
    </source>
</reference>
<evidence type="ECO:0000313" key="9">
    <source>
        <dbReference type="EMBL" id="QBH11888.1"/>
    </source>
</evidence>
<evidence type="ECO:0000256" key="3">
    <source>
        <dbReference type="ARBA" id="ARBA00022448"/>
    </source>
</evidence>
<evidence type="ECO:0000313" key="11">
    <source>
        <dbReference type="Proteomes" id="UP000248798"/>
    </source>
</evidence>
<keyword evidence="3" id="KW-0813">Transport</keyword>
<keyword evidence="6 8" id="KW-1133">Transmembrane helix</keyword>
<dbReference type="PANTHER" id="PTHR30269">
    <property type="entry name" value="TRANSMEMBRANE PROTEIN YFCA"/>
    <property type="match status" value="1"/>
</dbReference>
<evidence type="ECO:0000256" key="6">
    <source>
        <dbReference type="ARBA" id="ARBA00022989"/>
    </source>
</evidence>
<evidence type="ECO:0000256" key="7">
    <source>
        <dbReference type="ARBA" id="ARBA00023136"/>
    </source>
</evidence>
<evidence type="ECO:0000313" key="12">
    <source>
        <dbReference type="Proteomes" id="UP000293902"/>
    </source>
</evidence>